<dbReference type="InterPro" id="IPR011990">
    <property type="entry name" value="TPR-like_helical_dom_sf"/>
</dbReference>
<name>A0A1V9YJW5_9STRA</name>
<reference evidence="4 5" key="1">
    <citation type="journal article" date="2014" name="Genome Biol. Evol.">
        <title>The secreted proteins of Achlya hypogyna and Thraustotheca clavata identify the ancestral oomycete secretome and reveal gene acquisitions by horizontal gene transfer.</title>
        <authorList>
            <person name="Misner I."/>
            <person name="Blouin N."/>
            <person name="Leonard G."/>
            <person name="Richards T.A."/>
            <person name="Lane C.E."/>
        </authorList>
    </citation>
    <scope>NUCLEOTIDE SEQUENCE [LARGE SCALE GENOMIC DNA]</scope>
    <source>
        <strain evidence="4 5">ATCC 34112</strain>
    </source>
</reference>
<dbReference type="AlphaFoldDB" id="A0A1V9YJW5"/>
<dbReference type="OrthoDB" id="46207at2759"/>
<evidence type="ECO:0000313" key="4">
    <source>
        <dbReference type="EMBL" id="OQR86009.1"/>
    </source>
</evidence>
<protein>
    <recommendedName>
        <fullName evidence="6">Protein kinase domain-containing protein</fullName>
    </recommendedName>
</protein>
<dbReference type="SUPFAM" id="SSF56112">
    <property type="entry name" value="Protein kinase-like (PK-like)"/>
    <property type="match status" value="1"/>
</dbReference>
<evidence type="ECO:0000256" key="1">
    <source>
        <dbReference type="SAM" id="MobiDB-lite"/>
    </source>
</evidence>
<dbReference type="InterPro" id="IPR056583">
    <property type="entry name" value="EDRF1_TPR"/>
</dbReference>
<feature type="domain" description="EDRF1 N-terminal" evidence="3">
    <location>
        <begin position="363"/>
        <end position="400"/>
    </location>
</feature>
<proteinExistence type="predicted"/>
<dbReference type="EMBL" id="JNBS01003580">
    <property type="protein sequence ID" value="OQR86009.1"/>
    <property type="molecule type" value="Genomic_DNA"/>
</dbReference>
<feature type="region of interest" description="Disordered" evidence="1">
    <location>
        <begin position="337"/>
        <end position="358"/>
    </location>
</feature>
<feature type="domain" description="EDRF1 N-terminal" evidence="3">
    <location>
        <begin position="486"/>
        <end position="728"/>
    </location>
</feature>
<comment type="caution">
    <text evidence="4">The sequence shown here is derived from an EMBL/GenBank/DDBJ whole genome shotgun (WGS) entry which is preliminary data.</text>
</comment>
<feature type="compositionally biased region" description="Low complexity" evidence="1">
    <location>
        <begin position="796"/>
        <end position="818"/>
    </location>
</feature>
<dbReference type="Gene3D" id="1.25.40.10">
    <property type="entry name" value="Tetratricopeptide repeat domain"/>
    <property type="match status" value="1"/>
</dbReference>
<keyword evidence="5" id="KW-1185">Reference proteome</keyword>
<dbReference type="InterPro" id="IPR011009">
    <property type="entry name" value="Kinase-like_dom_sf"/>
</dbReference>
<evidence type="ECO:0000259" key="2">
    <source>
        <dbReference type="Pfam" id="PF23723"/>
    </source>
</evidence>
<dbReference type="Proteomes" id="UP000243217">
    <property type="component" value="Unassembled WGS sequence"/>
</dbReference>
<dbReference type="PANTHER" id="PTHR15000:SF1">
    <property type="entry name" value="ERYTHROID DIFFERENTIATION-RELATED FACTOR 1"/>
    <property type="match status" value="1"/>
</dbReference>
<sequence length="1229" mass="138478">MPYDKLYDCTILFEAKLDIKNEGHGKVTKYLNFYNTSGYAYAVLFDRTSFWLFTSYRRIVTNIVQAKWIDCGSKDLLRNFILSSIAPWVQILNHALRLFEVEIIEGQPFLGSGACGRVFRVCKGENVFALKIVNREFSTYLIRESTILDSNRNTGLTVDLVSGYEELPGGGAILLHPVGEPLPKPTTRPKVKILFEHLWQLHEKNIAHGDPRVPNVVIHDDSMMNDGVIEFSCPQSLEAAPGSSGLSDTGLELDVSSLVLAPAPSFRFKELAKDTNLNLSPTAKQRQVHADYLNQMQAMQPIREPQQQMSLRFHQGRVELAGCGYEYGLPEYRTMPPTHTPMPAGQGTTPTPSQGSDGNDEPVHFLGPAENIKTLFKLPYSRNRVSLAIHRVGNTLVVDGDVDEKDLPKGFDECNEVLRIGHSAQFNTQPLLEQEETQPNAELYENFIYQSTHLAISPPASTEKDKFAEAVVEQKVKAPKVKLSAKEKKRRAKLKRQMAAKTSASYDTSSLPNVVPSFQGILKWKFQDMQMILGSDVQLFSNKEHPAVSLKLHDADQDLSLCTVLDYYLDNVIANIPELAICMHSKGHVRGYQLVQTRDIPYLNGSTKPLFDIRDVNMNATMLFKFLQHNCSEPNGTYWLYRAEGDYSLRLYDVRMLSKGKQRKWKYMMAMLCYRFASRAARLISSAFEAPSLQNRLRHRQRELLSTCLDLLEELRQDQTGSRAQDSISASVAEQMADTYLRELDDKMSCSDKISRLRQAKQHLQHSIRVSENCVKDYCVELEHKQQMKQAANTNSLPVSESLALSPSLAPSPGSTTEWTDEEYDDEDEEDDMRLFMEEEVVRLQLKHSSANLHLAALYMETKAFADMLRSLHDACMYIRISDLPPVSPISFDSIDSVVFFHSIVSELDFGGAPMKSASKMSVKQCYSMEEVRACVLETIGDLASSRSLGMPDMSFVRAVVLTFSILTGGTKLKGTYLHEVFSAFPVLLSKFTMDLGQNLEESCLYLAFFAYLRALSPPVNAELYFVLMKKLGNAANEFGKFYLRYQEHNKAYLWFEGGSVIFEAIEDGSNAALLCANLSNLHKVLAEKCSRISEQDAHYTKSVALCQKAHSLLKQSKATNELHAKVTGELALTYLVWAVREGSRSSGSADYEATVVEKFNKALNMYIELGDARQVASTHYQMASFYNRLILSKSPSDLQGVAIKPRMELTRRHYEKALQYFSTMLGKT</sequence>
<gene>
    <name evidence="4" type="ORF">THRCLA_10590</name>
</gene>
<feature type="non-terminal residue" evidence="4">
    <location>
        <position position="1229"/>
    </location>
</feature>
<organism evidence="4 5">
    <name type="scientific">Thraustotheca clavata</name>
    <dbReference type="NCBI Taxonomy" id="74557"/>
    <lineage>
        <taxon>Eukaryota</taxon>
        <taxon>Sar</taxon>
        <taxon>Stramenopiles</taxon>
        <taxon>Oomycota</taxon>
        <taxon>Saprolegniomycetes</taxon>
        <taxon>Saprolegniales</taxon>
        <taxon>Achlyaceae</taxon>
        <taxon>Thraustotheca</taxon>
    </lineage>
</organism>
<accession>A0A1V9YJW5</accession>
<evidence type="ECO:0000259" key="3">
    <source>
        <dbReference type="Pfam" id="PF23788"/>
    </source>
</evidence>
<feature type="compositionally biased region" description="Polar residues" evidence="1">
    <location>
        <begin position="346"/>
        <end position="357"/>
    </location>
</feature>
<dbReference type="PANTHER" id="PTHR15000">
    <property type="entry name" value="ERYTHROID DIFFERENTIATION-RELATED FACTOR 1"/>
    <property type="match status" value="1"/>
</dbReference>
<dbReference type="Pfam" id="PF23788">
    <property type="entry name" value="EDRF1_N"/>
    <property type="match status" value="2"/>
</dbReference>
<dbReference type="GO" id="GO:0045893">
    <property type="term" value="P:positive regulation of DNA-templated transcription"/>
    <property type="evidence" value="ECO:0007669"/>
    <property type="project" value="TreeGrafter"/>
</dbReference>
<dbReference type="Pfam" id="PF23723">
    <property type="entry name" value="TPR_EDRF1"/>
    <property type="match status" value="1"/>
</dbReference>
<evidence type="ECO:0000313" key="5">
    <source>
        <dbReference type="Proteomes" id="UP000243217"/>
    </source>
</evidence>
<feature type="region of interest" description="Disordered" evidence="1">
    <location>
        <begin position="791"/>
        <end position="826"/>
    </location>
</feature>
<feature type="domain" description="EDRF1 TPR repeats region" evidence="2">
    <location>
        <begin position="1050"/>
        <end position="1225"/>
    </location>
</feature>
<evidence type="ECO:0008006" key="6">
    <source>
        <dbReference type="Google" id="ProtNLM"/>
    </source>
</evidence>
<dbReference type="InterPro" id="IPR056582">
    <property type="entry name" value="EDRF1_N"/>
</dbReference>